<dbReference type="SUPFAM" id="SSF57850">
    <property type="entry name" value="RING/U-box"/>
    <property type="match status" value="1"/>
</dbReference>
<sequence>MSKDVIFSTSVVPLSELLSQAVLAIFDTVHAAKEVLIQKENFKKFSTYLDRIAFILKELSELNIDHSKSLENALEVLNREIKVAKQLALECRNRNKVYLLINCRKIVKALEDSTKDISRAVSLIPLASLDVSSGIKNQVSKVTKDMLDSEYRAAVTEEEILAKIQLGIQERNGDRSYANNLLVRIAEAVGISTEQSELKKEFEEFKREREDATLHNDFPEALQMEQIIALLEKTDVTTPPEDKEKEYFEKRNSLGRKPLEPLHSFYCPINMDVMVDPVETSSGRTFERSAIEKWFAQGNDLCPLTNIPLNTSVLRPNKSLRQSIEEWKNRNTIITIASIKLILQSSDEQEMLQPLCKLRDICIQRELHREWMTMEDYIPILIGLLSANNREIRTQALFILFMLAKDSEDNKERIAKVENALESIVHLLARQIGEIKLALQLLLELSRNNVVRDSLGTVQGCILLLVTNLGSDDIQASNDAQELLENLSFLDQNVIQMAKANHFKPLLQRLSSGPENVRMIMVKTLSEIELTDRNKLSILKDGALRPLLQLLSNGDLEMKKVAVKALLHLSNVPENGLQMIREGAVGPLFELLYRHSLSSPTLREQVAATIMHLATSTTLQEADQEQVFLLESEEDIFKLFSLISLTGPDIQRSILQSFHAMCQSPSGFNIRLKLRQLSAVQVLVQLCEADNLIVRANAVKLFLCLTEDGDESTFLEHVGQRCTETLLRIIKTSNDVEEIAAAMGIISNLPKVRQLNQWLVDAGAVETIFGCLTNGSKYALHNRQVTENAVGALCRFTVSTNQEWQKRVADAGIIPVLVQFLVSGTALTKQNAAIALKQFSESSFGLSLPIKRHGIFQCFSAAPDTGCPAHLGMCTVESSFCIFEANALEPLVRMLGESDLGSCEASLDALLTLVDGERRSGIKALAEANAILPIIKLLGSPSDRLQEKTLVALERIFLLDELKQKYGGLAQMPLVEIAQKKNNHLKSLAAKVLVRLNQLGQQSSYFG</sequence>
<evidence type="ECO:0000313" key="9">
    <source>
        <dbReference type="EMBL" id="KAE8077650.1"/>
    </source>
</evidence>
<dbReference type="InterPro" id="IPR059179">
    <property type="entry name" value="MLKL-like_MCAfunc"/>
</dbReference>
<dbReference type="Pfam" id="PF00514">
    <property type="entry name" value="Arm"/>
    <property type="match status" value="1"/>
</dbReference>
<organism evidence="9 10">
    <name type="scientific">Carpinus fangiana</name>
    <dbReference type="NCBI Taxonomy" id="176857"/>
    <lineage>
        <taxon>Eukaryota</taxon>
        <taxon>Viridiplantae</taxon>
        <taxon>Streptophyta</taxon>
        <taxon>Embryophyta</taxon>
        <taxon>Tracheophyta</taxon>
        <taxon>Spermatophyta</taxon>
        <taxon>Magnoliopsida</taxon>
        <taxon>eudicotyledons</taxon>
        <taxon>Gunneridae</taxon>
        <taxon>Pentapetalae</taxon>
        <taxon>rosids</taxon>
        <taxon>fabids</taxon>
        <taxon>Fagales</taxon>
        <taxon>Betulaceae</taxon>
        <taxon>Carpinus</taxon>
    </lineage>
</organism>
<evidence type="ECO:0000256" key="5">
    <source>
        <dbReference type="ARBA" id="ARBA00022737"/>
    </source>
</evidence>
<dbReference type="OrthoDB" id="7537227at2759"/>
<dbReference type="Proteomes" id="UP000327013">
    <property type="component" value="Chromosome 6"/>
</dbReference>
<dbReference type="CDD" id="cd21037">
    <property type="entry name" value="MLKL_NTD"/>
    <property type="match status" value="1"/>
</dbReference>
<dbReference type="InterPro" id="IPR013083">
    <property type="entry name" value="Znf_RING/FYVE/PHD"/>
</dbReference>
<dbReference type="InterPro" id="IPR016024">
    <property type="entry name" value="ARM-type_fold"/>
</dbReference>
<evidence type="ECO:0000256" key="3">
    <source>
        <dbReference type="ARBA" id="ARBA00012483"/>
    </source>
</evidence>
<name>A0A5N6RIE8_9ROSI</name>
<feature type="domain" description="U-box" evidence="8">
    <location>
        <begin position="260"/>
        <end position="334"/>
    </location>
</feature>
<dbReference type="PANTHER" id="PTHR45958:SF8">
    <property type="entry name" value="U-BOX DOMAIN-CONTAINING PROTEIN 44-LIKE"/>
    <property type="match status" value="1"/>
</dbReference>
<dbReference type="PROSITE" id="PS50176">
    <property type="entry name" value="ARM_REPEAT"/>
    <property type="match status" value="1"/>
</dbReference>
<dbReference type="AlphaFoldDB" id="A0A5N6RIE8"/>
<feature type="coiled-coil region" evidence="7">
    <location>
        <begin position="67"/>
        <end position="94"/>
    </location>
</feature>
<dbReference type="Pfam" id="PF19584">
    <property type="entry name" value="MCAfunc"/>
    <property type="match status" value="1"/>
</dbReference>
<protein>
    <recommendedName>
        <fullName evidence="3">RING-type E3 ubiquitin transferase</fullName>
        <ecNumber evidence="3">2.3.2.27</ecNumber>
    </recommendedName>
</protein>
<evidence type="ECO:0000313" key="10">
    <source>
        <dbReference type="Proteomes" id="UP000327013"/>
    </source>
</evidence>
<feature type="repeat" description="ARM" evidence="6">
    <location>
        <begin position="542"/>
        <end position="584"/>
    </location>
</feature>
<accession>A0A5N6RIE8</accession>
<dbReference type="InterPro" id="IPR011989">
    <property type="entry name" value="ARM-like"/>
</dbReference>
<dbReference type="PANTHER" id="PTHR45958">
    <property type="entry name" value="RING-TYPE E3 UBIQUITIN TRANSFERASE"/>
    <property type="match status" value="1"/>
</dbReference>
<dbReference type="InterPro" id="IPR000225">
    <property type="entry name" value="Armadillo"/>
</dbReference>
<comment type="pathway">
    <text evidence="2">Protein modification; protein ubiquitination.</text>
</comment>
<dbReference type="EC" id="2.3.2.27" evidence="3"/>
<dbReference type="EMBL" id="CM017326">
    <property type="protein sequence ID" value="KAE8077650.1"/>
    <property type="molecule type" value="Genomic_DNA"/>
</dbReference>
<dbReference type="GO" id="GO:0016567">
    <property type="term" value="P:protein ubiquitination"/>
    <property type="evidence" value="ECO:0007669"/>
    <property type="project" value="UniProtKB-UniPathway"/>
</dbReference>
<dbReference type="UniPathway" id="UPA00143"/>
<proteinExistence type="predicted"/>
<dbReference type="InterPro" id="IPR045210">
    <property type="entry name" value="RING-Ubox_PUB"/>
</dbReference>
<keyword evidence="7" id="KW-0175">Coiled coil</keyword>
<dbReference type="PROSITE" id="PS51698">
    <property type="entry name" value="U_BOX"/>
    <property type="match status" value="1"/>
</dbReference>
<evidence type="ECO:0000256" key="6">
    <source>
        <dbReference type="PROSITE-ProRule" id="PRU00259"/>
    </source>
</evidence>
<dbReference type="InterPro" id="IPR003613">
    <property type="entry name" value="Ubox_domain"/>
</dbReference>
<dbReference type="Pfam" id="PF04564">
    <property type="entry name" value="U-box"/>
    <property type="match status" value="1"/>
</dbReference>
<dbReference type="GO" id="GO:0061630">
    <property type="term" value="F:ubiquitin protein ligase activity"/>
    <property type="evidence" value="ECO:0007669"/>
    <property type="project" value="UniProtKB-EC"/>
</dbReference>
<dbReference type="SUPFAM" id="SSF48371">
    <property type="entry name" value="ARM repeat"/>
    <property type="match status" value="3"/>
</dbReference>
<dbReference type="CDD" id="cd16664">
    <property type="entry name" value="RING-Ubox_PUB"/>
    <property type="match status" value="1"/>
</dbReference>
<evidence type="ECO:0000256" key="1">
    <source>
        <dbReference type="ARBA" id="ARBA00000900"/>
    </source>
</evidence>
<dbReference type="SMART" id="SM00185">
    <property type="entry name" value="ARM"/>
    <property type="match status" value="7"/>
</dbReference>
<keyword evidence="10" id="KW-1185">Reference proteome</keyword>
<dbReference type="InterPro" id="IPR045766">
    <property type="entry name" value="MCAfunc"/>
</dbReference>
<dbReference type="Gene3D" id="3.30.40.10">
    <property type="entry name" value="Zinc/RING finger domain, C3HC4 (zinc finger)"/>
    <property type="match status" value="1"/>
</dbReference>
<evidence type="ECO:0000256" key="4">
    <source>
        <dbReference type="ARBA" id="ARBA00022679"/>
    </source>
</evidence>
<reference evidence="9 10" key="1">
    <citation type="submission" date="2019-06" db="EMBL/GenBank/DDBJ databases">
        <title>A chromosomal-level reference genome of Carpinus fangiana (Coryloideae, Betulaceae).</title>
        <authorList>
            <person name="Yang X."/>
            <person name="Wang Z."/>
            <person name="Zhang L."/>
            <person name="Hao G."/>
            <person name="Liu J."/>
            <person name="Yang Y."/>
        </authorList>
    </citation>
    <scope>NUCLEOTIDE SEQUENCE [LARGE SCALE GENOMIC DNA]</scope>
    <source>
        <strain evidence="9">Cfa_2016G</strain>
        <tissue evidence="9">Leaf</tissue>
    </source>
</reference>
<keyword evidence="4" id="KW-0808">Transferase</keyword>
<dbReference type="InterPro" id="IPR052608">
    <property type="entry name" value="U-box_domain_protein"/>
</dbReference>
<gene>
    <name evidence="9" type="ORF">FH972_016196</name>
</gene>
<comment type="catalytic activity">
    <reaction evidence="1">
        <text>S-ubiquitinyl-[E2 ubiquitin-conjugating enzyme]-L-cysteine + [acceptor protein]-L-lysine = [E2 ubiquitin-conjugating enzyme]-L-cysteine + N(6)-ubiquitinyl-[acceptor protein]-L-lysine.</text>
        <dbReference type="EC" id="2.3.2.27"/>
    </reaction>
</comment>
<evidence type="ECO:0000256" key="2">
    <source>
        <dbReference type="ARBA" id="ARBA00004906"/>
    </source>
</evidence>
<evidence type="ECO:0000256" key="7">
    <source>
        <dbReference type="SAM" id="Coils"/>
    </source>
</evidence>
<dbReference type="SMART" id="SM00504">
    <property type="entry name" value="Ubox"/>
    <property type="match status" value="1"/>
</dbReference>
<dbReference type="Gene3D" id="1.25.10.10">
    <property type="entry name" value="Leucine-rich Repeat Variant"/>
    <property type="match status" value="4"/>
</dbReference>
<evidence type="ECO:0000259" key="8">
    <source>
        <dbReference type="PROSITE" id="PS51698"/>
    </source>
</evidence>
<keyword evidence="5" id="KW-0677">Repeat</keyword>